<protein>
    <recommendedName>
        <fullName evidence="2">HTH cro/C1-type domain-containing protein</fullName>
    </recommendedName>
</protein>
<dbReference type="InterPro" id="IPR010982">
    <property type="entry name" value="Lambda_DNA-bd_dom_sf"/>
</dbReference>
<sequence>MSSLPASRHHDMSHRHTVQTATTPSAAPTVPPGPQSRTPMADPDRKGRHMDALDPFFQRELLRDRLKRAREQAGLTQREVATALDWSPSKVIRIENGKNRVSPSDVRILIQHYGAGQEEQETLIAMGRAARLPSWWEPWRTVATPNFLTYLTYETSAPIIRNFEPNLIPGLLQTEEYASHLLKGLEETQDKAEALLQLRLERQARVLRPDGPSMWFIIDESALRRTVGNEAVMRRQLENLVQLNEVENVHIMYVPFSAGIYPLFRSPYVVFEFPEQDYDLVSYVESPDGEVLFSEKAPGRSGQRAPSDYLEAFWETERGAARELPARILDLPAV</sequence>
<dbReference type="SUPFAM" id="SSF47413">
    <property type="entry name" value="lambda repressor-like DNA-binding domains"/>
    <property type="match status" value="1"/>
</dbReference>
<dbReference type="CDD" id="cd00093">
    <property type="entry name" value="HTH_XRE"/>
    <property type="match status" value="1"/>
</dbReference>
<dbReference type="EMBL" id="BMWD01000049">
    <property type="protein sequence ID" value="GGX97386.1"/>
    <property type="molecule type" value="Genomic_DNA"/>
</dbReference>
<dbReference type="AlphaFoldDB" id="A0A918NUG0"/>
<organism evidence="3 4">
    <name type="scientific">Streptomyces fructofermentans</name>
    <dbReference type="NCBI Taxonomy" id="152141"/>
    <lineage>
        <taxon>Bacteria</taxon>
        <taxon>Bacillati</taxon>
        <taxon>Actinomycetota</taxon>
        <taxon>Actinomycetes</taxon>
        <taxon>Kitasatosporales</taxon>
        <taxon>Streptomycetaceae</taxon>
        <taxon>Streptomyces</taxon>
    </lineage>
</organism>
<gene>
    <name evidence="3" type="ORF">GCM10010515_74730</name>
</gene>
<proteinExistence type="predicted"/>
<evidence type="ECO:0000256" key="1">
    <source>
        <dbReference type="SAM" id="MobiDB-lite"/>
    </source>
</evidence>
<evidence type="ECO:0000259" key="2">
    <source>
        <dbReference type="PROSITE" id="PS50943"/>
    </source>
</evidence>
<dbReference type="InterPro" id="IPR043917">
    <property type="entry name" value="DUF5753"/>
</dbReference>
<name>A0A918NUG0_9ACTN</name>
<evidence type="ECO:0000313" key="3">
    <source>
        <dbReference type="EMBL" id="GGX97386.1"/>
    </source>
</evidence>
<dbReference type="InterPro" id="IPR001387">
    <property type="entry name" value="Cro/C1-type_HTH"/>
</dbReference>
<keyword evidence="4" id="KW-1185">Reference proteome</keyword>
<dbReference type="Pfam" id="PF19054">
    <property type="entry name" value="DUF5753"/>
    <property type="match status" value="1"/>
</dbReference>
<dbReference type="GO" id="GO:0003677">
    <property type="term" value="F:DNA binding"/>
    <property type="evidence" value="ECO:0007669"/>
    <property type="project" value="InterPro"/>
</dbReference>
<evidence type="ECO:0000313" key="4">
    <source>
        <dbReference type="Proteomes" id="UP000645555"/>
    </source>
</evidence>
<dbReference type="Gene3D" id="1.10.260.40">
    <property type="entry name" value="lambda repressor-like DNA-binding domains"/>
    <property type="match status" value="1"/>
</dbReference>
<feature type="compositionally biased region" description="Low complexity" evidence="1">
    <location>
        <begin position="18"/>
        <end position="28"/>
    </location>
</feature>
<dbReference type="PROSITE" id="PS50943">
    <property type="entry name" value="HTH_CROC1"/>
    <property type="match status" value="1"/>
</dbReference>
<comment type="caution">
    <text evidence="3">The sequence shown here is derived from an EMBL/GenBank/DDBJ whole genome shotgun (WGS) entry which is preliminary data.</text>
</comment>
<feature type="domain" description="HTH cro/C1-type" evidence="2">
    <location>
        <begin position="66"/>
        <end position="120"/>
    </location>
</feature>
<reference evidence="3" key="1">
    <citation type="journal article" date="2014" name="Int. J. Syst. Evol. Microbiol.">
        <title>Complete genome sequence of Corynebacterium casei LMG S-19264T (=DSM 44701T), isolated from a smear-ripened cheese.</title>
        <authorList>
            <consortium name="US DOE Joint Genome Institute (JGI-PGF)"/>
            <person name="Walter F."/>
            <person name="Albersmeier A."/>
            <person name="Kalinowski J."/>
            <person name="Ruckert C."/>
        </authorList>
    </citation>
    <scope>NUCLEOTIDE SEQUENCE</scope>
    <source>
        <strain evidence="3">JCM 4956</strain>
    </source>
</reference>
<dbReference type="Pfam" id="PF13560">
    <property type="entry name" value="HTH_31"/>
    <property type="match status" value="1"/>
</dbReference>
<accession>A0A918NUG0</accession>
<dbReference type="Proteomes" id="UP000645555">
    <property type="component" value="Unassembled WGS sequence"/>
</dbReference>
<reference evidence="3" key="2">
    <citation type="submission" date="2020-09" db="EMBL/GenBank/DDBJ databases">
        <authorList>
            <person name="Sun Q."/>
            <person name="Ohkuma M."/>
        </authorList>
    </citation>
    <scope>NUCLEOTIDE SEQUENCE</scope>
    <source>
        <strain evidence="3">JCM 4956</strain>
    </source>
</reference>
<dbReference type="SMART" id="SM00530">
    <property type="entry name" value="HTH_XRE"/>
    <property type="match status" value="1"/>
</dbReference>
<feature type="region of interest" description="Disordered" evidence="1">
    <location>
        <begin position="1"/>
        <end position="50"/>
    </location>
</feature>